<dbReference type="Proteomes" id="UP000095282">
    <property type="component" value="Unplaced"/>
</dbReference>
<evidence type="ECO:0000313" key="3">
    <source>
        <dbReference type="WBParaSite" id="Csp11.Scaffold629.g16013.t1"/>
    </source>
</evidence>
<dbReference type="STRING" id="1561998.A0A1I7U8S7"/>
<proteinExistence type="predicted"/>
<name>A0A1I7U8S7_9PELO</name>
<dbReference type="WBParaSite" id="Csp11.Scaffold629.g16013.t1">
    <property type="protein sequence ID" value="Csp11.Scaffold629.g16013.t1"/>
    <property type="gene ID" value="Csp11.Scaffold629.g16013"/>
</dbReference>
<evidence type="ECO:0000313" key="2">
    <source>
        <dbReference type="Proteomes" id="UP000095282"/>
    </source>
</evidence>
<accession>A0A1I7U8S7</accession>
<protein>
    <submittedName>
        <fullName evidence="3">CDC37_N domain-containing protein</fullName>
    </submittedName>
</protein>
<keyword evidence="1" id="KW-0175">Coiled coil</keyword>
<evidence type="ECO:0000256" key="1">
    <source>
        <dbReference type="SAM" id="Coils"/>
    </source>
</evidence>
<organism evidence="2 3">
    <name type="scientific">Caenorhabditis tropicalis</name>
    <dbReference type="NCBI Taxonomy" id="1561998"/>
    <lineage>
        <taxon>Eukaryota</taxon>
        <taxon>Metazoa</taxon>
        <taxon>Ecdysozoa</taxon>
        <taxon>Nematoda</taxon>
        <taxon>Chromadorea</taxon>
        <taxon>Rhabditida</taxon>
        <taxon>Rhabditina</taxon>
        <taxon>Rhabditomorpha</taxon>
        <taxon>Rhabditoidea</taxon>
        <taxon>Rhabditidae</taxon>
        <taxon>Peloderinae</taxon>
        <taxon>Caenorhabditis</taxon>
    </lineage>
</organism>
<feature type="coiled-coil region" evidence="1">
    <location>
        <begin position="122"/>
        <end position="149"/>
    </location>
</feature>
<dbReference type="AlphaFoldDB" id="A0A1I7U8S7"/>
<keyword evidence="2" id="KW-1185">Reference proteome</keyword>
<reference evidence="3" key="1">
    <citation type="submission" date="2016-11" db="UniProtKB">
        <authorList>
            <consortium name="WormBaseParasite"/>
        </authorList>
    </citation>
    <scope>IDENTIFICATION</scope>
</reference>
<dbReference type="eggNOG" id="ENOG502TI89">
    <property type="taxonomic scope" value="Eukaryota"/>
</dbReference>
<sequence length="331" mass="38463">MTDYTNWDNLQASEDQYTQQKLHYDFQQAQMILTEEPMEYECPAGTLLPAKMMELKITTPLVSNNNVNNNGYAIPQPANEWRSLEPVVAKQEPVVDQKAVINQQLDDLISKEQNKKYSADCLAKKKNLLVEKTKEAEVLREEAELLDTENYLKEANLRFAVNQVLIPYLGDNNSNFDFAGFETIEIQKEEVIGMIKQEKLRDLEFQKKREDLREANQKLGKAEFDQAHKDTIDVWIEDKKGVRKASDKTLATRVHRAKEYKWTCQADLSAAMSRYTLKHHRTISSILDSYWNHFSHYLRNILQDPAIWEQHNANGSSEQLFQIYSLLFNPG</sequence>